<dbReference type="Proteomes" id="UP001066276">
    <property type="component" value="Chromosome 9"/>
</dbReference>
<protein>
    <submittedName>
        <fullName evidence="1">Uncharacterized protein</fullName>
    </submittedName>
</protein>
<evidence type="ECO:0000313" key="2">
    <source>
        <dbReference type="Proteomes" id="UP001066276"/>
    </source>
</evidence>
<gene>
    <name evidence="1" type="ORF">NDU88_004417</name>
</gene>
<dbReference type="AlphaFoldDB" id="A0AAV7MWC5"/>
<organism evidence="1 2">
    <name type="scientific">Pleurodeles waltl</name>
    <name type="common">Iberian ribbed newt</name>
    <dbReference type="NCBI Taxonomy" id="8319"/>
    <lineage>
        <taxon>Eukaryota</taxon>
        <taxon>Metazoa</taxon>
        <taxon>Chordata</taxon>
        <taxon>Craniata</taxon>
        <taxon>Vertebrata</taxon>
        <taxon>Euteleostomi</taxon>
        <taxon>Amphibia</taxon>
        <taxon>Batrachia</taxon>
        <taxon>Caudata</taxon>
        <taxon>Salamandroidea</taxon>
        <taxon>Salamandridae</taxon>
        <taxon>Pleurodelinae</taxon>
        <taxon>Pleurodeles</taxon>
    </lineage>
</organism>
<keyword evidence="2" id="KW-1185">Reference proteome</keyword>
<comment type="caution">
    <text evidence="1">The sequence shown here is derived from an EMBL/GenBank/DDBJ whole genome shotgun (WGS) entry which is preliminary data.</text>
</comment>
<sequence length="125" mass="13806">MPSDSNNTVHQADISGKLRALSPCRAQCLAKQLPSSELLATRYTTHEHVHNFNGEHGGRLKMHGRELSGFWAACRSLDLDHLCLRALEGTELGRALAARSEQLQSRCVGRVSLESMSREPLLALM</sequence>
<dbReference type="EMBL" id="JANPWB010000013">
    <property type="protein sequence ID" value="KAJ1107020.1"/>
    <property type="molecule type" value="Genomic_DNA"/>
</dbReference>
<proteinExistence type="predicted"/>
<reference evidence="1" key="1">
    <citation type="journal article" date="2022" name="bioRxiv">
        <title>Sequencing and chromosome-scale assembly of the giantPleurodeles waltlgenome.</title>
        <authorList>
            <person name="Brown T."/>
            <person name="Elewa A."/>
            <person name="Iarovenko S."/>
            <person name="Subramanian E."/>
            <person name="Araus A.J."/>
            <person name="Petzold A."/>
            <person name="Susuki M."/>
            <person name="Suzuki K.-i.T."/>
            <person name="Hayashi T."/>
            <person name="Toyoda A."/>
            <person name="Oliveira C."/>
            <person name="Osipova E."/>
            <person name="Leigh N.D."/>
            <person name="Simon A."/>
            <person name="Yun M.H."/>
        </authorList>
    </citation>
    <scope>NUCLEOTIDE SEQUENCE</scope>
    <source>
        <strain evidence="1">20211129_DDA</strain>
        <tissue evidence="1">Liver</tissue>
    </source>
</reference>
<name>A0AAV7MWC5_PLEWA</name>
<evidence type="ECO:0000313" key="1">
    <source>
        <dbReference type="EMBL" id="KAJ1107020.1"/>
    </source>
</evidence>
<accession>A0AAV7MWC5</accession>